<reference evidence="1" key="1">
    <citation type="submission" date="2021-02" db="EMBL/GenBank/DDBJ databases">
        <authorList>
            <person name="Nowell W R."/>
        </authorList>
    </citation>
    <scope>NUCLEOTIDE SEQUENCE</scope>
</reference>
<sequence length="210" mass="23954">MASNNFVIINETSTSSSSSFSSSSLSCSSSCPSLTCSSSAATKLTVNKTTSNKRNPMLTVHGYYFQLKNYNKAKTIRFWRCANRSCAVLLHTNLNDEFVRFSGSMTEHSHPPNPAELEIINLREEMRKRAEHELLPLQEIAEQEAVYRNVQFYGLSSTYLENIMVRSVIRRMMALALVPPEHVPSLFDRLGEELNPEERDQLLDLFKYFN</sequence>
<evidence type="ECO:0000313" key="2">
    <source>
        <dbReference type="Proteomes" id="UP000663864"/>
    </source>
</evidence>
<accession>A0A815KFD9</accession>
<dbReference type="EMBL" id="CAJNOT010003615">
    <property type="protein sequence ID" value="CAF1392568.1"/>
    <property type="molecule type" value="Genomic_DNA"/>
</dbReference>
<organism evidence="1 2">
    <name type="scientific">Rotaria sordida</name>
    <dbReference type="NCBI Taxonomy" id="392033"/>
    <lineage>
        <taxon>Eukaryota</taxon>
        <taxon>Metazoa</taxon>
        <taxon>Spiralia</taxon>
        <taxon>Gnathifera</taxon>
        <taxon>Rotifera</taxon>
        <taxon>Eurotatoria</taxon>
        <taxon>Bdelloidea</taxon>
        <taxon>Philodinida</taxon>
        <taxon>Philodinidae</taxon>
        <taxon>Rotaria</taxon>
    </lineage>
</organism>
<dbReference type="AlphaFoldDB" id="A0A815KFD9"/>
<dbReference type="Proteomes" id="UP000663864">
    <property type="component" value="Unassembled WGS sequence"/>
</dbReference>
<protein>
    <recommendedName>
        <fullName evidence="3">FLYWCH-type domain-containing protein</fullName>
    </recommendedName>
</protein>
<gene>
    <name evidence="1" type="ORF">ZHD862_LOCUS32701</name>
</gene>
<name>A0A815KFD9_9BILA</name>
<dbReference type="Gene3D" id="2.20.25.240">
    <property type="match status" value="1"/>
</dbReference>
<proteinExistence type="predicted"/>
<comment type="caution">
    <text evidence="1">The sequence shown here is derived from an EMBL/GenBank/DDBJ whole genome shotgun (WGS) entry which is preliminary data.</text>
</comment>
<evidence type="ECO:0000313" key="1">
    <source>
        <dbReference type="EMBL" id="CAF1392568.1"/>
    </source>
</evidence>
<evidence type="ECO:0008006" key="3">
    <source>
        <dbReference type="Google" id="ProtNLM"/>
    </source>
</evidence>
<feature type="non-terminal residue" evidence="1">
    <location>
        <position position="1"/>
    </location>
</feature>